<feature type="compositionally biased region" description="Polar residues" evidence="1">
    <location>
        <begin position="153"/>
        <end position="173"/>
    </location>
</feature>
<keyword evidence="3" id="KW-1185">Reference proteome</keyword>
<protein>
    <submittedName>
        <fullName evidence="2">Uncharacterized protein</fullName>
    </submittedName>
</protein>
<dbReference type="AlphaFoldDB" id="A0A8H3IQG9"/>
<feature type="region of interest" description="Disordered" evidence="1">
    <location>
        <begin position="19"/>
        <end position="63"/>
    </location>
</feature>
<feature type="region of interest" description="Disordered" evidence="1">
    <location>
        <begin position="496"/>
        <end position="594"/>
    </location>
</feature>
<reference evidence="2" key="1">
    <citation type="submission" date="2021-03" db="EMBL/GenBank/DDBJ databases">
        <authorList>
            <person name="Tagirdzhanova G."/>
        </authorList>
    </citation>
    <scope>NUCLEOTIDE SEQUENCE</scope>
</reference>
<gene>
    <name evidence="2" type="ORF">GOMPHAMPRED_003398</name>
</gene>
<feature type="region of interest" description="Disordered" evidence="1">
    <location>
        <begin position="153"/>
        <end position="200"/>
    </location>
</feature>
<feature type="compositionally biased region" description="Low complexity" evidence="1">
    <location>
        <begin position="19"/>
        <end position="42"/>
    </location>
</feature>
<dbReference type="EMBL" id="CAJPDQ010000020">
    <property type="protein sequence ID" value="CAF9923630.1"/>
    <property type="molecule type" value="Genomic_DNA"/>
</dbReference>
<feature type="region of interest" description="Disordered" evidence="1">
    <location>
        <begin position="108"/>
        <end position="137"/>
    </location>
</feature>
<evidence type="ECO:0000313" key="2">
    <source>
        <dbReference type="EMBL" id="CAF9923630.1"/>
    </source>
</evidence>
<comment type="caution">
    <text evidence="2">The sequence shown here is derived from an EMBL/GenBank/DDBJ whole genome shotgun (WGS) entry which is preliminary data.</text>
</comment>
<dbReference type="Proteomes" id="UP000664169">
    <property type="component" value="Unassembled WGS sequence"/>
</dbReference>
<feature type="compositionally biased region" description="Basic residues" evidence="1">
    <location>
        <begin position="501"/>
        <end position="510"/>
    </location>
</feature>
<feature type="compositionally biased region" description="Acidic residues" evidence="1">
    <location>
        <begin position="547"/>
        <end position="558"/>
    </location>
</feature>
<name>A0A8H3IQG9_9LECA</name>
<proteinExistence type="predicted"/>
<organism evidence="2 3">
    <name type="scientific">Gomphillus americanus</name>
    <dbReference type="NCBI Taxonomy" id="1940652"/>
    <lineage>
        <taxon>Eukaryota</taxon>
        <taxon>Fungi</taxon>
        <taxon>Dikarya</taxon>
        <taxon>Ascomycota</taxon>
        <taxon>Pezizomycotina</taxon>
        <taxon>Lecanoromycetes</taxon>
        <taxon>OSLEUM clade</taxon>
        <taxon>Ostropomycetidae</taxon>
        <taxon>Ostropales</taxon>
        <taxon>Graphidaceae</taxon>
        <taxon>Gomphilloideae</taxon>
        <taxon>Gomphillus</taxon>
    </lineage>
</organism>
<sequence length="594" mass="65108">MAGKWCKWLTDLLCPIGTPYSPSSPPATSSSTTMSPTMSPSYPDRPIRPLPKRSLKERLSSEAADSIAYPPAPLSATAPFYIPYLDSLVQRNGPTTKTALREIEKAVQQKQNHVEDEKGAYQFRGNELASEDEDDTGIVRRYQDYQQRQAYGTSNGQSYELDNNQSTASSNDSADGYDSFENTNNKKKRKIPTSTNFNASMSTSLSQDLANMGLSNGTDDSTNKADNGTGHYSGIAMPINTSGTGISGAGRGRFGRNGRRDASGRQPLHSSINGSNVWANGKVLTSRKDSLAKEPVNGDRGIISQAIADAAALPSNMSRGQENVSLLEQHTPKKASSANTQFTFTYEPDTSNKPIWPGENSLAPAAQYDHQVPSAVNSHPPPTNHHTRKDFSTHGTQTSPPMPTQSGQDSHGPVTAEAPRKPRRSAAKRYALAARERRTQQEYNNSIHPLKDEDFWICEFCEYESIFGRPPEALIRQYEMKDEKERKRQAEKRRLLEKAKMKGRKGKKGGKGQAKGANNLHSPPPLPPQSPYDPTMSGQYQGYDHGVEDEYYGDEYDEPGPTPAPSPEMLSQLSHMGSHAQGHPPVGAKKIHAT</sequence>
<dbReference type="OrthoDB" id="4174342at2759"/>
<accession>A0A8H3IQG9</accession>
<feature type="compositionally biased region" description="Polar residues" evidence="1">
    <location>
        <begin position="393"/>
        <end position="409"/>
    </location>
</feature>
<feature type="region of interest" description="Disordered" evidence="1">
    <location>
        <begin position="372"/>
        <end position="437"/>
    </location>
</feature>
<feature type="compositionally biased region" description="Pro residues" evidence="1">
    <location>
        <begin position="522"/>
        <end position="531"/>
    </location>
</feature>
<evidence type="ECO:0000256" key="1">
    <source>
        <dbReference type="SAM" id="MobiDB-lite"/>
    </source>
</evidence>
<feature type="region of interest" description="Disordered" evidence="1">
    <location>
        <begin position="238"/>
        <end position="276"/>
    </location>
</feature>
<evidence type="ECO:0000313" key="3">
    <source>
        <dbReference type="Proteomes" id="UP000664169"/>
    </source>
</evidence>
<feature type="compositionally biased region" description="Basic and acidic residues" evidence="1">
    <location>
        <begin position="108"/>
        <end position="119"/>
    </location>
</feature>